<gene>
    <name evidence="1" type="ORF">MNBD_NITROSPIRAE02-114</name>
</gene>
<dbReference type="EMBL" id="UOGH01000002">
    <property type="protein sequence ID" value="VAX26496.1"/>
    <property type="molecule type" value="Genomic_DNA"/>
</dbReference>
<dbReference type="AlphaFoldDB" id="A0A3B1C7J0"/>
<reference evidence="1" key="1">
    <citation type="submission" date="2018-06" db="EMBL/GenBank/DDBJ databases">
        <authorList>
            <person name="Zhirakovskaya E."/>
        </authorList>
    </citation>
    <scope>NUCLEOTIDE SEQUENCE</scope>
</reference>
<organism evidence="1">
    <name type="scientific">hydrothermal vent metagenome</name>
    <dbReference type="NCBI Taxonomy" id="652676"/>
    <lineage>
        <taxon>unclassified sequences</taxon>
        <taxon>metagenomes</taxon>
        <taxon>ecological metagenomes</taxon>
    </lineage>
</organism>
<name>A0A3B1C7J0_9ZZZZ</name>
<proteinExistence type="predicted"/>
<accession>A0A3B1C7J0</accession>
<dbReference type="Pfam" id="PF04368">
    <property type="entry name" value="DUF507"/>
    <property type="match status" value="1"/>
</dbReference>
<protein>
    <recommendedName>
        <fullName evidence="2">DUF507 domain-containing protein</fullName>
    </recommendedName>
</protein>
<evidence type="ECO:0008006" key="2">
    <source>
        <dbReference type="Google" id="ProtNLM"/>
    </source>
</evidence>
<sequence length="94" mass="11068">MMLSDEKVTHMSHVLLKELKKKGLVVVKEDEGKIRHQIQKSITDELKAGEEIEEAVRRKIQSYSKNIIEGSSEWEVLYKKFFKEEEAKRGRYSD</sequence>
<dbReference type="InterPro" id="IPR007463">
    <property type="entry name" value="DUF507"/>
</dbReference>
<evidence type="ECO:0000313" key="1">
    <source>
        <dbReference type="EMBL" id="VAX26496.1"/>
    </source>
</evidence>